<comment type="caution">
    <text evidence="9">The sequence shown here is derived from an EMBL/GenBank/DDBJ whole genome shotgun (WGS) entry which is preliminary data.</text>
</comment>
<feature type="transmembrane region" description="Helical" evidence="7">
    <location>
        <begin position="277"/>
        <end position="304"/>
    </location>
</feature>
<dbReference type="PANTHER" id="PTHR30576:SF0">
    <property type="entry name" value="UNDECAPRENYL-PHOSPHATE N-ACETYLGALACTOSAMINYL 1-PHOSPHATE TRANSFERASE-RELATED"/>
    <property type="match status" value="1"/>
</dbReference>
<reference evidence="9 10" key="1">
    <citation type="submission" date="2018-08" db="EMBL/GenBank/DDBJ databases">
        <title>Lysobacter weifangensis sp. nov., a new member of the family 'Xanthomonadaceae', isolated from soil in a farmland.</title>
        <authorList>
            <person name="Zhao H."/>
        </authorList>
    </citation>
    <scope>NUCLEOTIDE SEQUENCE [LARGE SCALE GENOMIC DNA]</scope>
    <source>
        <strain evidence="9 10">WF-2</strain>
    </source>
</reference>
<accession>A0A372DL52</accession>
<evidence type="ECO:0000256" key="4">
    <source>
        <dbReference type="ARBA" id="ARBA00022692"/>
    </source>
</evidence>
<organism evidence="9 10">
    <name type="scientific">Cognatiluteimonas weifangensis</name>
    <dbReference type="NCBI Taxonomy" id="2303539"/>
    <lineage>
        <taxon>Bacteria</taxon>
        <taxon>Pseudomonadati</taxon>
        <taxon>Pseudomonadota</taxon>
        <taxon>Gammaproteobacteria</taxon>
        <taxon>Lysobacterales</taxon>
        <taxon>Lysobacteraceae</taxon>
        <taxon>Cognatiluteimonas</taxon>
    </lineage>
</organism>
<dbReference type="NCBIfam" id="TIGR03013">
    <property type="entry name" value="EpsB_2"/>
    <property type="match status" value="1"/>
</dbReference>
<keyword evidence="6 7" id="KW-0472">Membrane</keyword>
<proteinExistence type="inferred from homology"/>
<dbReference type="InterPro" id="IPR003362">
    <property type="entry name" value="Bact_transf"/>
</dbReference>
<dbReference type="NCBIfam" id="TIGR03025">
    <property type="entry name" value="EPS_sugtrans"/>
    <property type="match status" value="1"/>
</dbReference>
<gene>
    <name evidence="9" type="ORF">D0Y53_07935</name>
</gene>
<dbReference type="AlphaFoldDB" id="A0A372DL52"/>
<evidence type="ECO:0000256" key="6">
    <source>
        <dbReference type="ARBA" id="ARBA00023136"/>
    </source>
</evidence>
<evidence type="ECO:0000256" key="2">
    <source>
        <dbReference type="ARBA" id="ARBA00006464"/>
    </source>
</evidence>
<dbReference type="Proteomes" id="UP000262917">
    <property type="component" value="Unassembled WGS sequence"/>
</dbReference>
<dbReference type="GO" id="GO:0016780">
    <property type="term" value="F:phosphotransferase activity, for other substituted phosphate groups"/>
    <property type="evidence" value="ECO:0007669"/>
    <property type="project" value="TreeGrafter"/>
</dbReference>
<dbReference type="InterPro" id="IPR017475">
    <property type="entry name" value="EPS_sugar_tfrase"/>
</dbReference>
<evidence type="ECO:0000256" key="1">
    <source>
        <dbReference type="ARBA" id="ARBA00004141"/>
    </source>
</evidence>
<comment type="similarity">
    <text evidence="2">Belongs to the bacterial sugar transferase family.</text>
</comment>
<dbReference type="Pfam" id="PF02397">
    <property type="entry name" value="Bac_transf"/>
    <property type="match status" value="1"/>
</dbReference>
<evidence type="ECO:0000256" key="7">
    <source>
        <dbReference type="SAM" id="Phobius"/>
    </source>
</evidence>
<sequence>MTILPASRKDRATLVLWLLECALTVAAGLLAIRLRFLHDPAGEAAFMQTGVLRLLLVAAFLTMAMAAFGLYQVHVRRTPMELLLRLALSFAFAGVVLSVLFYLVPQTYVGRGVLVLTLAGAGIGVTTLRFLAERALRTEAFRRRILVLGAGRNASLINDRMRRSSDRRSFTLVGFVPLPGQPALVPEALRIDTDFELPELAQWLHVHEIVIAPDERRGGLPMEGMLKCAQRGVLVTDLSTFFEREAGQITVSVADPSWLVFSGGFDHSMPRRLSKRLFDLIAASALLLLAWPAMLLVALCVWLESGSPVLYRQTRVGENGRCFELAKFRSMRNDAEQDGVARWASRDDDRSTRVGRFIRKTRLDELPQLFNVLRGEMSFVGPRPERPQFVDMLSREIRYYSVRHCMKPGLTGWAQLRYPYGASVRDAEEKLKFDLYYVKNHGLLFDLMILLQTVEVVVFRQGAR</sequence>
<feature type="transmembrane region" description="Helical" evidence="7">
    <location>
        <begin position="52"/>
        <end position="71"/>
    </location>
</feature>
<feature type="transmembrane region" description="Helical" evidence="7">
    <location>
        <begin position="12"/>
        <end position="32"/>
    </location>
</feature>
<evidence type="ECO:0000259" key="8">
    <source>
        <dbReference type="Pfam" id="PF02397"/>
    </source>
</evidence>
<evidence type="ECO:0000256" key="5">
    <source>
        <dbReference type="ARBA" id="ARBA00022989"/>
    </source>
</evidence>
<evidence type="ECO:0000313" key="9">
    <source>
        <dbReference type="EMBL" id="RFP60291.1"/>
    </source>
</evidence>
<feature type="domain" description="Bacterial sugar transferase" evidence="8">
    <location>
        <begin position="275"/>
        <end position="458"/>
    </location>
</feature>
<comment type="subcellular location">
    <subcellularLocation>
        <location evidence="1">Membrane</location>
        <topology evidence="1">Multi-pass membrane protein</topology>
    </subcellularLocation>
</comment>
<keyword evidence="4 7" id="KW-0812">Transmembrane</keyword>
<dbReference type="RefSeq" id="WP_117202693.1">
    <property type="nucleotide sequence ID" value="NZ_JBHTBK010000003.1"/>
</dbReference>
<protein>
    <submittedName>
        <fullName evidence="9">TIGR03013 family PEP-CTERM/XrtA system glycosyltransferase</fullName>
    </submittedName>
</protein>
<dbReference type="PANTHER" id="PTHR30576">
    <property type="entry name" value="COLANIC BIOSYNTHESIS UDP-GLUCOSE LIPID CARRIER TRANSFERASE"/>
    <property type="match status" value="1"/>
</dbReference>
<keyword evidence="3 9" id="KW-0808">Transferase</keyword>
<keyword evidence="5 7" id="KW-1133">Transmembrane helix</keyword>
<evidence type="ECO:0000313" key="10">
    <source>
        <dbReference type="Proteomes" id="UP000262917"/>
    </source>
</evidence>
<dbReference type="EMBL" id="QVPD01000007">
    <property type="protein sequence ID" value="RFP60291.1"/>
    <property type="molecule type" value="Genomic_DNA"/>
</dbReference>
<feature type="transmembrane region" description="Helical" evidence="7">
    <location>
        <begin position="83"/>
        <end position="103"/>
    </location>
</feature>
<dbReference type="GO" id="GO:0016020">
    <property type="term" value="C:membrane"/>
    <property type="evidence" value="ECO:0007669"/>
    <property type="project" value="UniProtKB-SubCell"/>
</dbReference>
<dbReference type="InterPro" id="IPR017464">
    <property type="entry name" value="Sugar_tfrase_EpsB_2"/>
</dbReference>
<keyword evidence="10" id="KW-1185">Reference proteome</keyword>
<evidence type="ECO:0000256" key="3">
    <source>
        <dbReference type="ARBA" id="ARBA00022679"/>
    </source>
</evidence>
<feature type="transmembrane region" description="Helical" evidence="7">
    <location>
        <begin position="109"/>
        <end position="132"/>
    </location>
</feature>
<name>A0A372DL52_9GAMM</name>